<evidence type="ECO:0000313" key="2">
    <source>
        <dbReference type="EMBL" id="KAF2494047.1"/>
    </source>
</evidence>
<accession>A0A6A6QT08</accession>
<feature type="region of interest" description="Disordered" evidence="1">
    <location>
        <begin position="84"/>
        <end position="107"/>
    </location>
</feature>
<dbReference type="EMBL" id="MU004191">
    <property type="protein sequence ID" value="KAF2494047.1"/>
    <property type="molecule type" value="Genomic_DNA"/>
</dbReference>
<sequence length="249" mass="28218">MYLRQRLGRKQGCCKGQHDSPCLVLAAFCRHRCVGWGQKKRHHSTHHLRFTTQQIRSPSIPVDLYAFQPVTRDSNVVGSMDATFDRRPKQSKHHQSRAARASSLSDCSPGHPIRIPAALKASHLQTVGVFSSTYLLRYHTALPFECFSKNRHLGHHDRRHEVGVYSEAIRSKEVSDCRYDHGQDRFSFAVARPTLCHLFPSTGTAMKRSGSDTRRSVHISSLPTSVLACMRWCGLLESQDRATRMRTGL</sequence>
<dbReference type="Proteomes" id="UP000799750">
    <property type="component" value="Unassembled WGS sequence"/>
</dbReference>
<evidence type="ECO:0000313" key="3">
    <source>
        <dbReference type="Proteomes" id="UP000799750"/>
    </source>
</evidence>
<evidence type="ECO:0000256" key="1">
    <source>
        <dbReference type="SAM" id="MobiDB-lite"/>
    </source>
</evidence>
<reference evidence="2" key="1">
    <citation type="journal article" date="2020" name="Stud. Mycol.">
        <title>101 Dothideomycetes genomes: a test case for predicting lifestyles and emergence of pathogens.</title>
        <authorList>
            <person name="Haridas S."/>
            <person name="Albert R."/>
            <person name="Binder M."/>
            <person name="Bloem J."/>
            <person name="Labutti K."/>
            <person name="Salamov A."/>
            <person name="Andreopoulos B."/>
            <person name="Baker S."/>
            <person name="Barry K."/>
            <person name="Bills G."/>
            <person name="Bluhm B."/>
            <person name="Cannon C."/>
            <person name="Castanera R."/>
            <person name="Culley D."/>
            <person name="Daum C."/>
            <person name="Ezra D."/>
            <person name="Gonzalez J."/>
            <person name="Henrissat B."/>
            <person name="Kuo A."/>
            <person name="Liang C."/>
            <person name="Lipzen A."/>
            <person name="Lutzoni F."/>
            <person name="Magnuson J."/>
            <person name="Mondo S."/>
            <person name="Nolan M."/>
            <person name="Ohm R."/>
            <person name="Pangilinan J."/>
            <person name="Park H.-J."/>
            <person name="Ramirez L."/>
            <person name="Alfaro M."/>
            <person name="Sun H."/>
            <person name="Tritt A."/>
            <person name="Yoshinaga Y."/>
            <person name="Zwiers L.-H."/>
            <person name="Turgeon B."/>
            <person name="Goodwin S."/>
            <person name="Spatafora J."/>
            <person name="Crous P."/>
            <person name="Grigoriev I."/>
        </authorList>
    </citation>
    <scope>NUCLEOTIDE SEQUENCE</scope>
    <source>
        <strain evidence="2">CBS 269.34</strain>
    </source>
</reference>
<protein>
    <submittedName>
        <fullName evidence="2">Uncharacterized protein</fullName>
    </submittedName>
</protein>
<gene>
    <name evidence="2" type="ORF">BU16DRAFT_63407</name>
</gene>
<name>A0A6A6QT08_9PEZI</name>
<proteinExistence type="predicted"/>
<organism evidence="2 3">
    <name type="scientific">Lophium mytilinum</name>
    <dbReference type="NCBI Taxonomy" id="390894"/>
    <lineage>
        <taxon>Eukaryota</taxon>
        <taxon>Fungi</taxon>
        <taxon>Dikarya</taxon>
        <taxon>Ascomycota</taxon>
        <taxon>Pezizomycotina</taxon>
        <taxon>Dothideomycetes</taxon>
        <taxon>Pleosporomycetidae</taxon>
        <taxon>Mytilinidiales</taxon>
        <taxon>Mytilinidiaceae</taxon>
        <taxon>Lophium</taxon>
    </lineage>
</organism>
<dbReference type="AlphaFoldDB" id="A0A6A6QT08"/>
<keyword evidence="3" id="KW-1185">Reference proteome</keyword>